<reference evidence="8 9" key="1">
    <citation type="journal article" date="2015" name="Genome Announc.">
        <title>Complete Genome Sequence of the Rhizobacterium Pseudomonas trivialis Strain IHBB745 with Multiple Plant Growth-Promoting Activities and Tolerance to Desiccation and Alkalinity.</title>
        <authorList>
            <person name="Gulati A."/>
            <person name="Swarnkar M.K."/>
            <person name="Vyas P."/>
            <person name="Rahi P."/>
            <person name="Thakur R."/>
            <person name="Thakur N."/>
            <person name="Singh A.K."/>
        </authorList>
    </citation>
    <scope>NUCLEOTIDE SEQUENCE [LARGE SCALE GENOMIC DNA]</scope>
    <source>
        <strain evidence="9">745</strain>
    </source>
</reference>
<dbReference type="Pfam" id="PF13561">
    <property type="entry name" value="adh_short_C2"/>
    <property type="match status" value="1"/>
</dbReference>
<comment type="catalytic activity">
    <reaction evidence="7">
        <text>a (3R)-hydroxyacyl-[ACP] + NADP(+) = a 3-oxoacyl-[ACP] + NADPH + H(+)</text>
        <dbReference type="Rhea" id="RHEA:17397"/>
        <dbReference type="Rhea" id="RHEA-COMP:9916"/>
        <dbReference type="Rhea" id="RHEA-COMP:9945"/>
        <dbReference type="ChEBI" id="CHEBI:15378"/>
        <dbReference type="ChEBI" id="CHEBI:57783"/>
        <dbReference type="ChEBI" id="CHEBI:58349"/>
        <dbReference type="ChEBI" id="CHEBI:78776"/>
        <dbReference type="ChEBI" id="CHEBI:78827"/>
        <dbReference type="EC" id="1.1.1.100"/>
    </reaction>
</comment>
<name>A0A0H5A273_9PSED</name>
<evidence type="ECO:0000256" key="1">
    <source>
        <dbReference type="ARBA" id="ARBA00002607"/>
    </source>
</evidence>
<evidence type="ECO:0000256" key="2">
    <source>
        <dbReference type="ARBA" id="ARBA00006484"/>
    </source>
</evidence>
<proteinExistence type="inferred from homology"/>
<gene>
    <name evidence="8" type="ORF">AA957_01485</name>
</gene>
<sequence>MDKVVIITGGSRGIGAATALLAARQGYRICINYQSDEEAAHRVLEQVRALGAQAIAVRADVSSEDEVIALFNRVDAELGRVTALVNNAGTVGHKARVDEMSEFRILKIMKTNVLGPILCAKHAVLRMSPKHGGQGGSIVNVSSVAARLGSPGEYVDYAASKGALDTFTLGLSKEVAGEGIRVNAVRPGYIFTDFHALSGDPDRVSKLESGIPMARGGRPDEVAEAIIWLLSDKASYATGTFLDLGGGR</sequence>
<dbReference type="KEGG" id="ptv:AA957_01485"/>
<accession>A0A0H5A273</accession>
<dbReference type="PRINTS" id="PR00080">
    <property type="entry name" value="SDRFAMILY"/>
</dbReference>
<dbReference type="InterPro" id="IPR020904">
    <property type="entry name" value="Sc_DH/Rdtase_CS"/>
</dbReference>
<dbReference type="AlphaFoldDB" id="A0A0H5A273"/>
<dbReference type="PANTHER" id="PTHR48107:SF7">
    <property type="entry name" value="RE15974P"/>
    <property type="match status" value="1"/>
</dbReference>
<dbReference type="SUPFAM" id="SSF51735">
    <property type="entry name" value="NAD(P)-binding Rossmann-fold domains"/>
    <property type="match status" value="1"/>
</dbReference>
<evidence type="ECO:0000313" key="8">
    <source>
        <dbReference type="EMBL" id="AKS04841.1"/>
    </source>
</evidence>
<organism evidence="8 9">
    <name type="scientific">Pseudomonas trivialis</name>
    <dbReference type="NCBI Taxonomy" id="200450"/>
    <lineage>
        <taxon>Bacteria</taxon>
        <taxon>Pseudomonadati</taxon>
        <taxon>Pseudomonadota</taxon>
        <taxon>Gammaproteobacteria</taxon>
        <taxon>Pseudomonadales</taxon>
        <taxon>Pseudomonadaceae</taxon>
        <taxon>Pseudomonas</taxon>
    </lineage>
</organism>
<protein>
    <recommendedName>
        <fullName evidence="3">3-oxoacyl-[acyl-carrier-protein] reductase FabG</fullName>
    </recommendedName>
    <alternativeName>
        <fullName evidence="6">Beta-ketoacyl-ACP reductase</fullName>
    </alternativeName>
</protein>
<dbReference type="EMBL" id="CP011507">
    <property type="protein sequence ID" value="AKS04841.1"/>
    <property type="molecule type" value="Genomic_DNA"/>
</dbReference>
<dbReference type="PATRIC" id="fig|200450.3.peg.318"/>
<dbReference type="RefSeq" id="WP_049708587.1">
    <property type="nucleotide sequence ID" value="NZ_CP011507.1"/>
</dbReference>
<comment type="similarity">
    <text evidence="2">Belongs to the short-chain dehydrogenases/reductases (SDR) family.</text>
</comment>
<dbReference type="PANTHER" id="PTHR48107">
    <property type="entry name" value="NADPH-DEPENDENT ALDEHYDE REDUCTASE-LIKE PROTEIN, CHLOROPLASTIC-RELATED"/>
    <property type="match status" value="1"/>
</dbReference>
<evidence type="ECO:0000256" key="7">
    <source>
        <dbReference type="ARBA" id="ARBA00048508"/>
    </source>
</evidence>
<dbReference type="FunFam" id="3.40.50.720:FF:000115">
    <property type="entry name" value="3-oxoacyl-[acyl-carrier-protein] reductase FabG"/>
    <property type="match status" value="1"/>
</dbReference>
<dbReference type="OrthoDB" id="20590at2"/>
<dbReference type="Gene3D" id="3.40.50.720">
    <property type="entry name" value="NAD(P)-binding Rossmann-like Domain"/>
    <property type="match status" value="1"/>
</dbReference>
<reference evidence="9" key="2">
    <citation type="submission" date="2015-05" db="EMBL/GenBank/DDBJ databases">
        <authorList>
            <person name="Swarnkar M.K."/>
            <person name="Vyas P."/>
            <person name="Rahi P."/>
            <person name="Thakur R."/>
            <person name="Thakur N."/>
            <person name="Singh A.K."/>
            <person name="Gulati A."/>
        </authorList>
    </citation>
    <scope>NUCLEOTIDE SEQUENCE [LARGE SCALE GENOMIC DNA]</scope>
    <source>
        <strain evidence="9">745</strain>
    </source>
</reference>
<keyword evidence="4" id="KW-0521">NADP</keyword>
<evidence type="ECO:0000256" key="5">
    <source>
        <dbReference type="ARBA" id="ARBA00023002"/>
    </source>
</evidence>
<dbReference type="InterPro" id="IPR002347">
    <property type="entry name" value="SDR_fam"/>
</dbReference>
<evidence type="ECO:0000256" key="6">
    <source>
        <dbReference type="ARBA" id="ARBA00029899"/>
    </source>
</evidence>
<evidence type="ECO:0000256" key="4">
    <source>
        <dbReference type="ARBA" id="ARBA00022857"/>
    </source>
</evidence>
<keyword evidence="5" id="KW-0560">Oxidoreductase</keyword>
<dbReference type="GO" id="GO:0004316">
    <property type="term" value="F:3-oxoacyl-[acyl-carrier-protein] reductase (NADPH) activity"/>
    <property type="evidence" value="ECO:0007669"/>
    <property type="project" value="UniProtKB-EC"/>
</dbReference>
<dbReference type="Proteomes" id="UP000036608">
    <property type="component" value="Chromosome"/>
</dbReference>
<dbReference type="CDD" id="cd05233">
    <property type="entry name" value="SDR_c"/>
    <property type="match status" value="1"/>
</dbReference>
<comment type="function">
    <text evidence="1">Catalyzes the NADPH-dependent reduction of beta-ketoacyl-ACP substrates to beta-hydroxyacyl-ACP products, the first reductive step in the elongation cycle of fatty acid biosynthesis.</text>
</comment>
<dbReference type="PROSITE" id="PS00061">
    <property type="entry name" value="ADH_SHORT"/>
    <property type="match status" value="1"/>
</dbReference>
<evidence type="ECO:0000313" key="9">
    <source>
        <dbReference type="Proteomes" id="UP000036608"/>
    </source>
</evidence>
<dbReference type="InterPro" id="IPR036291">
    <property type="entry name" value="NAD(P)-bd_dom_sf"/>
</dbReference>
<evidence type="ECO:0000256" key="3">
    <source>
        <dbReference type="ARBA" id="ARBA00017650"/>
    </source>
</evidence>
<dbReference type="PRINTS" id="PR00081">
    <property type="entry name" value="GDHRDH"/>
</dbReference>